<evidence type="ECO:0000313" key="1">
    <source>
        <dbReference type="EMBL" id="WMV58475.1"/>
    </source>
</evidence>
<reference evidence="1" key="1">
    <citation type="submission" date="2023-08" db="EMBL/GenBank/DDBJ databases">
        <title>A de novo genome assembly of Solanum verrucosum Schlechtendal, a Mexican diploid species geographically isolated from the other diploid A-genome species in potato relatives.</title>
        <authorList>
            <person name="Hosaka K."/>
        </authorList>
    </citation>
    <scope>NUCLEOTIDE SEQUENCE</scope>
    <source>
        <tissue evidence="1">Young leaves</tissue>
    </source>
</reference>
<keyword evidence="2" id="KW-1185">Reference proteome</keyword>
<dbReference type="EMBL" id="CP133623">
    <property type="protein sequence ID" value="WMV58475.1"/>
    <property type="molecule type" value="Genomic_DNA"/>
</dbReference>
<protein>
    <submittedName>
        <fullName evidence="1">Uncharacterized protein</fullName>
    </submittedName>
</protein>
<sequence length="8" mass="1059">MKNLRNKR</sequence>
<gene>
    <name evidence="1" type="ORF">MTR67_051860</name>
</gene>
<name>A0AAF1A2T5_SOLVR</name>
<organism evidence="1 2">
    <name type="scientific">Solanum verrucosum</name>
    <dbReference type="NCBI Taxonomy" id="315347"/>
    <lineage>
        <taxon>Eukaryota</taxon>
        <taxon>Viridiplantae</taxon>
        <taxon>Streptophyta</taxon>
        <taxon>Embryophyta</taxon>
        <taxon>Tracheophyta</taxon>
        <taxon>Spermatophyta</taxon>
        <taxon>Magnoliopsida</taxon>
        <taxon>eudicotyledons</taxon>
        <taxon>Gunneridae</taxon>
        <taxon>Pentapetalae</taxon>
        <taxon>asterids</taxon>
        <taxon>lamiids</taxon>
        <taxon>Solanales</taxon>
        <taxon>Solanaceae</taxon>
        <taxon>Solanoideae</taxon>
        <taxon>Solaneae</taxon>
        <taxon>Solanum</taxon>
    </lineage>
</organism>
<dbReference type="Proteomes" id="UP001234989">
    <property type="component" value="Chromosome 12"/>
</dbReference>
<evidence type="ECO:0000313" key="2">
    <source>
        <dbReference type="Proteomes" id="UP001234989"/>
    </source>
</evidence>
<accession>A0AAF1A2T5</accession>
<proteinExistence type="predicted"/>